<gene>
    <name evidence="6" type="ORF">VF724_12410</name>
</gene>
<evidence type="ECO:0000256" key="1">
    <source>
        <dbReference type="ARBA" id="ARBA00004761"/>
    </source>
</evidence>
<dbReference type="CDD" id="cd00452">
    <property type="entry name" value="KDPG_aldolase"/>
    <property type="match status" value="1"/>
</dbReference>
<dbReference type="RefSeq" id="WP_371754585.1">
    <property type="nucleotide sequence ID" value="NZ_JAYJLD010000017.1"/>
</dbReference>
<organism evidence="6 7">
    <name type="scientific">Ferviditalea candida</name>
    <dbReference type="NCBI Taxonomy" id="3108399"/>
    <lineage>
        <taxon>Bacteria</taxon>
        <taxon>Bacillati</taxon>
        <taxon>Bacillota</taxon>
        <taxon>Bacilli</taxon>
        <taxon>Bacillales</taxon>
        <taxon>Paenibacillaceae</taxon>
        <taxon>Ferviditalea</taxon>
    </lineage>
</organism>
<dbReference type="PANTHER" id="PTHR30246">
    <property type="entry name" value="2-KETO-3-DEOXY-6-PHOSPHOGLUCONATE ALDOLASE"/>
    <property type="match status" value="1"/>
</dbReference>
<keyword evidence="4" id="KW-0456">Lyase</keyword>
<dbReference type="InterPro" id="IPR000887">
    <property type="entry name" value="Aldlse_KDPG_KHG"/>
</dbReference>
<dbReference type="Gene3D" id="3.20.20.70">
    <property type="entry name" value="Aldolase class I"/>
    <property type="match status" value="1"/>
</dbReference>
<reference evidence="6" key="1">
    <citation type="submission" date="2023-12" db="EMBL/GenBank/DDBJ databases">
        <title>Fervidustalea candida gen. nov., sp. nov., a novel member of the family Paenibacillaceae isolated from a geothermal area.</title>
        <authorList>
            <person name="Li W.-J."/>
            <person name="Jiao J.-Y."/>
            <person name="Chen Y."/>
        </authorList>
    </citation>
    <scope>NUCLEOTIDE SEQUENCE</scope>
    <source>
        <strain evidence="6">SYSU GA230002</strain>
    </source>
</reference>
<keyword evidence="5" id="KW-0119">Carbohydrate metabolism</keyword>
<evidence type="ECO:0000256" key="2">
    <source>
        <dbReference type="ARBA" id="ARBA00006906"/>
    </source>
</evidence>
<comment type="caution">
    <text evidence="6">The sequence shown here is derived from an EMBL/GenBank/DDBJ whole genome shotgun (WGS) entry which is preliminary data.</text>
</comment>
<name>A0ABU5ZMY1_9BACL</name>
<evidence type="ECO:0000256" key="4">
    <source>
        <dbReference type="ARBA" id="ARBA00023239"/>
    </source>
</evidence>
<sequence>MNNVMQTILQHKLIAIIRSDSITDIENIVAALHDAGIKAVEVTMNTPDALKAIELLSRKYRSSDLLIGAGTVLEGTTARLAILSGASFLLSPTLDQSLIETANRYQVPVIPGVFTPTEVLRAFEWGAQAVKIFPASTVGPRYIKELKAPLSHVNMIPVGGVNLDNVKDYLQAGSFAVGVGSSLVSASLVKQKDFEEIRLRASAFVNLIDGMKNTD</sequence>
<dbReference type="EMBL" id="JAYJLD010000017">
    <property type="protein sequence ID" value="MEB3102465.1"/>
    <property type="molecule type" value="Genomic_DNA"/>
</dbReference>
<evidence type="ECO:0000256" key="5">
    <source>
        <dbReference type="ARBA" id="ARBA00023277"/>
    </source>
</evidence>
<dbReference type="Proteomes" id="UP001310386">
    <property type="component" value="Unassembled WGS sequence"/>
</dbReference>
<evidence type="ECO:0000256" key="3">
    <source>
        <dbReference type="ARBA" id="ARBA00011233"/>
    </source>
</evidence>
<comment type="subunit">
    <text evidence="3">Homotrimer.</text>
</comment>
<dbReference type="SUPFAM" id="SSF51569">
    <property type="entry name" value="Aldolase"/>
    <property type="match status" value="1"/>
</dbReference>
<protein>
    <submittedName>
        <fullName evidence="6">Bifunctional 4-hydroxy-2-oxoglutarate aldolase/2-dehydro-3-deoxy-phosphogluconate aldolase</fullName>
    </submittedName>
</protein>
<dbReference type="Pfam" id="PF01081">
    <property type="entry name" value="Aldolase"/>
    <property type="match status" value="1"/>
</dbReference>
<evidence type="ECO:0000313" key="7">
    <source>
        <dbReference type="Proteomes" id="UP001310386"/>
    </source>
</evidence>
<comment type="pathway">
    <text evidence="1">Carbohydrate acid metabolism.</text>
</comment>
<comment type="similarity">
    <text evidence="2">Belongs to the KHG/KDPG aldolase family.</text>
</comment>
<proteinExistence type="inferred from homology"/>
<dbReference type="NCBIfam" id="TIGR01182">
    <property type="entry name" value="eda"/>
    <property type="match status" value="1"/>
</dbReference>
<accession>A0ABU5ZMY1</accession>
<evidence type="ECO:0000313" key="6">
    <source>
        <dbReference type="EMBL" id="MEB3102465.1"/>
    </source>
</evidence>
<dbReference type="PANTHER" id="PTHR30246:SF1">
    <property type="entry name" value="2-DEHYDRO-3-DEOXY-6-PHOSPHOGALACTONATE ALDOLASE-RELATED"/>
    <property type="match status" value="1"/>
</dbReference>
<keyword evidence="7" id="KW-1185">Reference proteome</keyword>
<dbReference type="InterPro" id="IPR013785">
    <property type="entry name" value="Aldolase_TIM"/>
</dbReference>